<evidence type="ECO:0000313" key="3">
    <source>
        <dbReference type="EMBL" id="CAD8043438.1"/>
    </source>
</evidence>
<dbReference type="InterPro" id="IPR003864">
    <property type="entry name" value="CSC1/OSCA1-like_7TM"/>
</dbReference>
<reference evidence="3" key="1">
    <citation type="submission" date="2021-01" db="EMBL/GenBank/DDBJ databases">
        <authorList>
            <consortium name="Genoscope - CEA"/>
            <person name="William W."/>
        </authorList>
    </citation>
    <scope>NUCLEOTIDE SEQUENCE</scope>
</reference>
<feature type="transmembrane region" description="Helical" evidence="1">
    <location>
        <begin position="592"/>
        <end position="610"/>
    </location>
</feature>
<gene>
    <name evidence="3" type="ORF">PPRIM_AZ9-3.1.T0050091</name>
</gene>
<dbReference type="Pfam" id="PF02714">
    <property type="entry name" value="RSN1_7TM"/>
    <property type="match status" value="1"/>
</dbReference>
<dbReference type="AlphaFoldDB" id="A0A8S1JZ19"/>
<feature type="transmembrane region" description="Helical" evidence="1">
    <location>
        <begin position="402"/>
        <end position="421"/>
    </location>
</feature>
<feature type="transmembrane region" description="Helical" evidence="1">
    <location>
        <begin position="121"/>
        <end position="142"/>
    </location>
</feature>
<feature type="transmembrane region" description="Helical" evidence="1">
    <location>
        <begin position="506"/>
        <end position="535"/>
    </location>
</feature>
<dbReference type="PANTHER" id="PTHR13018">
    <property type="entry name" value="PROBABLE MEMBRANE PROTEIN DUF221-RELATED"/>
    <property type="match status" value="1"/>
</dbReference>
<dbReference type="Proteomes" id="UP000688137">
    <property type="component" value="Unassembled WGS sequence"/>
</dbReference>
<keyword evidence="1" id="KW-1133">Transmembrane helix</keyword>
<keyword evidence="1" id="KW-0812">Transmembrane</keyword>
<keyword evidence="1" id="KW-0472">Membrane</keyword>
<protein>
    <recommendedName>
        <fullName evidence="2">CSC1/OSCA1-like 7TM region domain-containing protein</fullName>
    </recommendedName>
</protein>
<evidence type="ECO:0000313" key="4">
    <source>
        <dbReference type="Proteomes" id="UP000688137"/>
    </source>
</evidence>
<proteinExistence type="predicted"/>
<dbReference type="GO" id="GO:0005227">
    <property type="term" value="F:calcium-activated cation channel activity"/>
    <property type="evidence" value="ECO:0007669"/>
    <property type="project" value="InterPro"/>
</dbReference>
<dbReference type="GO" id="GO:0005886">
    <property type="term" value="C:plasma membrane"/>
    <property type="evidence" value="ECO:0007669"/>
    <property type="project" value="TreeGrafter"/>
</dbReference>
<name>A0A8S1JZ19_PARPR</name>
<sequence>MSQQVELTSVFGLNFLLILFTLICYHVLFVRKGIYFPGPEDGSILLIQNSFITIKHNIKLLLAFDKEYYTRVCGIDGFQYLYFIRSLIKLQLAFFFIAIISGIFPAKKTGLIIIDQDFTPSFQFCMTLIYCGMLMLFVYNMLEEIKNSEIHSEGQVDIIRQHSIFIKGIKEDVTQEDIKNYFQLLFVNIPARVLSVVIIPKYPIKEIKNQKENELYLQHKNQLLLSCFSPKLKEIPQVEPNSGHAIITFDSVQAVNQSLQLFNLELAGCQKVNVAENEEADRIKISNTNILAYEAPDPFDVIYLYLNTTLKNLMLRRFLLQILLILVLLFFTTPTSIIEFIGFDKSIIKEEEQGKISIFRQYFSLILVVLINSALLLLIQLSSRWERHISKSQYQIRIFNPCVFYLTMNMLVIPSISFLAVHNVYQIVMQGATNMISAIQAVYFLNNGRFFIGIIIQAGCVSLITMLRLDEIFTSYISVQYTQLKRKHFKMYPYLQPLGDIFSYGYYYGLQITVLFIVMTFSTNIPFIHLAGVFYSMCRFYVDSLNLQTVFGQEIKSNNNLIQTALITSFYTIYPKLLLNLVMFVLEWNTKFTLLTIATFIISVIIIVQIKVKLDRFTNQNILADNKINLIMNYNIYQHPLSK</sequence>
<feature type="transmembrane region" description="Helical" evidence="1">
    <location>
        <begin position="12"/>
        <end position="30"/>
    </location>
</feature>
<feature type="domain" description="CSC1/OSCA1-like 7TM region" evidence="2">
    <location>
        <begin position="317"/>
        <end position="574"/>
    </location>
</feature>
<feature type="transmembrane region" description="Helical" evidence="1">
    <location>
        <begin position="87"/>
        <end position="106"/>
    </location>
</feature>
<comment type="caution">
    <text evidence="3">The sequence shown here is derived from an EMBL/GenBank/DDBJ whole genome shotgun (WGS) entry which is preliminary data.</text>
</comment>
<feature type="transmembrane region" description="Helical" evidence="1">
    <location>
        <begin position="565"/>
        <end position="586"/>
    </location>
</feature>
<keyword evidence="4" id="KW-1185">Reference proteome</keyword>
<accession>A0A8S1JZ19</accession>
<organism evidence="3 4">
    <name type="scientific">Paramecium primaurelia</name>
    <dbReference type="NCBI Taxonomy" id="5886"/>
    <lineage>
        <taxon>Eukaryota</taxon>
        <taxon>Sar</taxon>
        <taxon>Alveolata</taxon>
        <taxon>Ciliophora</taxon>
        <taxon>Intramacronucleata</taxon>
        <taxon>Oligohymenophorea</taxon>
        <taxon>Peniculida</taxon>
        <taxon>Parameciidae</taxon>
        <taxon>Paramecium</taxon>
    </lineage>
</organism>
<feature type="transmembrane region" description="Helical" evidence="1">
    <location>
        <begin position="450"/>
        <end position="469"/>
    </location>
</feature>
<dbReference type="InterPro" id="IPR045122">
    <property type="entry name" value="Csc1-like"/>
</dbReference>
<dbReference type="OMA" id="RWERHIS"/>
<feature type="transmembrane region" description="Helical" evidence="1">
    <location>
        <begin position="318"/>
        <end position="342"/>
    </location>
</feature>
<feature type="transmembrane region" description="Helical" evidence="1">
    <location>
        <begin position="362"/>
        <end position="381"/>
    </location>
</feature>
<dbReference type="EMBL" id="CAJJDM010000002">
    <property type="protein sequence ID" value="CAD8043438.1"/>
    <property type="molecule type" value="Genomic_DNA"/>
</dbReference>
<evidence type="ECO:0000259" key="2">
    <source>
        <dbReference type="Pfam" id="PF02714"/>
    </source>
</evidence>
<feature type="transmembrane region" description="Helical" evidence="1">
    <location>
        <begin position="427"/>
        <end position="445"/>
    </location>
</feature>
<evidence type="ECO:0000256" key="1">
    <source>
        <dbReference type="SAM" id="Phobius"/>
    </source>
</evidence>
<dbReference type="PANTHER" id="PTHR13018:SF5">
    <property type="entry name" value="RE44586P"/>
    <property type="match status" value="1"/>
</dbReference>